<reference evidence="2 3" key="1">
    <citation type="submission" date="2019-03" db="EMBL/GenBank/DDBJ databases">
        <title>Rhodosporidium diobovatum UCD-FST 08-225 genome sequencing, assembly, and annotation.</title>
        <authorList>
            <person name="Fakankun I.U."/>
            <person name="Fristensky B."/>
            <person name="Levin D.B."/>
        </authorList>
    </citation>
    <scope>NUCLEOTIDE SEQUENCE [LARGE SCALE GENOMIC DNA]</scope>
    <source>
        <strain evidence="2 3">UCD-FST 08-225</strain>
    </source>
</reference>
<evidence type="ECO:0000256" key="1">
    <source>
        <dbReference type="SAM" id="MobiDB-lite"/>
    </source>
</evidence>
<feature type="region of interest" description="Disordered" evidence="1">
    <location>
        <begin position="1"/>
        <end position="23"/>
    </location>
</feature>
<gene>
    <name evidence="2" type="ORF">DMC30DRAFT_145807</name>
</gene>
<evidence type="ECO:0000313" key="2">
    <source>
        <dbReference type="EMBL" id="TNY17091.1"/>
    </source>
</evidence>
<keyword evidence="3" id="KW-1185">Reference proteome</keyword>
<dbReference type="EMBL" id="SOZI01000250">
    <property type="protein sequence ID" value="TNY17091.1"/>
    <property type="molecule type" value="Genomic_DNA"/>
</dbReference>
<dbReference type="AlphaFoldDB" id="A0A5C5FML6"/>
<evidence type="ECO:0000313" key="3">
    <source>
        <dbReference type="Proteomes" id="UP000311382"/>
    </source>
</evidence>
<organism evidence="2 3">
    <name type="scientific">Rhodotorula diobovata</name>
    <dbReference type="NCBI Taxonomy" id="5288"/>
    <lineage>
        <taxon>Eukaryota</taxon>
        <taxon>Fungi</taxon>
        <taxon>Dikarya</taxon>
        <taxon>Basidiomycota</taxon>
        <taxon>Pucciniomycotina</taxon>
        <taxon>Microbotryomycetes</taxon>
        <taxon>Sporidiobolales</taxon>
        <taxon>Sporidiobolaceae</taxon>
        <taxon>Rhodotorula</taxon>
    </lineage>
</organism>
<dbReference type="Proteomes" id="UP000311382">
    <property type="component" value="Unassembled WGS sequence"/>
</dbReference>
<proteinExistence type="predicted"/>
<sequence>MTRPRCCGFRRASSSPQPRPLWVSPSAQERVADGATASSTSSACSHPTLSLSRVLEPQTACLTDARQVSLRARASLTISWVSRERFRRHTSTKLLLLRSRSSLLPQSHPRHLECLPPRLAHLPVSLQRPTPSPLPMISYCLHCAFLPSCRILLPAQDARRAPRGPALLVRFSAAADASSATSTDAIPCSMLAGSDRCGALAITRLPTSCLLTGKMSREPDPLRPLDSLVFVAGPRSGRSTEGTPS</sequence>
<accession>A0A5C5FML6</accession>
<comment type="caution">
    <text evidence="2">The sequence shown here is derived from an EMBL/GenBank/DDBJ whole genome shotgun (WGS) entry which is preliminary data.</text>
</comment>
<protein>
    <submittedName>
        <fullName evidence="2">Uncharacterized protein</fullName>
    </submittedName>
</protein>
<name>A0A5C5FML6_9BASI</name>